<comment type="caution">
    <text evidence="6">The sequence shown here is derived from an EMBL/GenBank/DDBJ whole genome shotgun (WGS) entry which is preliminary data.</text>
</comment>
<dbReference type="SMART" id="SM00345">
    <property type="entry name" value="HTH_GNTR"/>
    <property type="match status" value="1"/>
</dbReference>
<keyword evidence="7" id="KW-1185">Reference proteome</keyword>
<keyword evidence="1" id="KW-0805">Transcription regulation</keyword>
<evidence type="ECO:0000256" key="3">
    <source>
        <dbReference type="ARBA" id="ARBA00023163"/>
    </source>
</evidence>
<feature type="region of interest" description="Disordered" evidence="4">
    <location>
        <begin position="1"/>
        <end position="28"/>
    </location>
</feature>
<dbReference type="InterPro" id="IPR008920">
    <property type="entry name" value="TF_FadR/GntR_C"/>
</dbReference>
<evidence type="ECO:0000259" key="5">
    <source>
        <dbReference type="PROSITE" id="PS50949"/>
    </source>
</evidence>
<dbReference type="InterPro" id="IPR011711">
    <property type="entry name" value="GntR_C"/>
</dbReference>
<dbReference type="SMART" id="SM00895">
    <property type="entry name" value="FCD"/>
    <property type="match status" value="1"/>
</dbReference>
<dbReference type="PROSITE" id="PS50949">
    <property type="entry name" value="HTH_GNTR"/>
    <property type="match status" value="1"/>
</dbReference>
<dbReference type="PANTHER" id="PTHR43537:SF24">
    <property type="entry name" value="GLUCONATE OPERON TRANSCRIPTIONAL REPRESSOR"/>
    <property type="match status" value="1"/>
</dbReference>
<keyword evidence="3" id="KW-0804">Transcription</keyword>
<evidence type="ECO:0000256" key="2">
    <source>
        <dbReference type="ARBA" id="ARBA00023125"/>
    </source>
</evidence>
<dbReference type="InterPro" id="IPR036388">
    <property type="entry name" value="WH-like_DNA-bd_sf"/>
</dbReference>
<dbReference type="SUPFAM" id="SSF48008">
    <property type="entry name" value="GntR ligand-binding domain-like"/>
    <property type="match status" value="1"/>
</dbReference>
<evidence type="ECO:0000313" key="6">
    <source>
        <dbReference type="EMBL" id="MFC5502387.1"/>
    </source>
</evidence>
<dbReference type="PANTHER" id="PTHR43537">
    <property type="entry name" value="TRANSCRIPTIONAL REGULATOR, GNTR FAMILY"/>
    <property type="match status" value="1"/>
</dbReference>
<dbReference type="EMBL" id="JBHSMG010000002">
    <property type="protein sequence ID" value="MFC5502387.1"/>
    <property type="molecule type" value="Genomic_DNA"/>
</dbReference>
<dbReference type="InterPro" id="IPR036390">
    <property type="entry name" value="WH_DNA-bd_sf"/>
</dbReference>
<feature type="domain" description="HTH gntR-type" evidence="5">
    <location>
        <begin position="8"/>
        <end position="75"/>
    </location>
</feature>
<dbReference type="Gene3D" id="1.10.10.10">
    <property type="entry name" value="Winged helix-like DNA-binding domain superfamily/Winged helix DNA-binding domain"/>
    <property type="match status" value="1"/>
</dbReference>
<gene>
    <name evidence="6" type="ORF">ACFPJ4_09065</name>
</gene>
<protein>
    <submittedName>
        <fullName evidence="6">GntR family transcriptional regulator</fullName>
    </submittedName>
</protein>
<organism evidence="6 7">
    <name type="scientific">Lysinimonas soli</name>
    <dbReference type="NCBI Taxonomy" id="1074233"/>
    <lineage>
        <taxon>Bacteria</taxon>
        <taxon>Bacillati</taxon>
        <taxon>Actinomycetota</taxon>
        <taxon>Actinomycetes</taxon>
        <taxon>Micrococcales</taxon>
        <taxon>Microbacteriaceae</taxon>
        <taxon>Lysinimonas</taxon>
    </lineage>
</organism>
<dbReference type="Gene3D" id="1.20.120.530">
    <property type="entry name" value="GntR ligand-binding domain-like"/>
    <property type="match status" value="1"/>
</dbReference>
<evidence type="ECO:0000313" key="7">
    <source>
        <dbReference type="Proteomes" id="UP001596039"/>
    </source>
</evidence>
<dbReference type="Pfam" id="PF00392">
    <property type="entry name" value="GntR"/>
    <property type="match status" value="1"/>
</dbReference>
<dbReference type="InterPro" id="IPR000524">
    <property type="entry name" value="Tscrpt_reg_HTH_GntR"/>
</dbReference>
<evidence type="ECO:0000256" key="1">
    <source>
        <dbReference type="ARBA" id="ARBA00023015"/>
    </source>
</evidence>
<evidence type="ECO:0000256" key="4">
    <source>
        <dbReference type="SAM" id="MobiDB-lite"/>
    </source>
</evidence>
<dbReference type="Proteomes" id="UP001596039">
    <property type="component" value="Unassembled WGS sequence"/>
</dbReference>
<dbReference type="SUPFAM" id="SSF46785">
    <property type="entry name" value="Winged helix' DNA-binding domain"/>
    <property type="match status" value="1"/>
</dbReference>
<keyword evidence="2" id="KW-0238">DNA-binding</keyword>
<dbReference type="Pfam" id="PF07729">
    <property type="entry name" value="FCD"/>
    <property type="match status" value="1"/>
</dbReference>
<reference evidence="7" key="1">
    <citation type="journal article" date="2019" name="Int. J. Syst. Evol. Microbiol.">
        <title>The Global Catalogue of Microorganisms (GCM) 10K type strain sequencing project: providing services to taxonomists for standard genome sequencing and annotation.</title>
        <authorList>
            <consortium name="The Broad Institute Genomics Platform"/>
            <consortium name="The Broad Institute Genome Sequencing Center for Infectious Disease"/>
            <person name="Wu L."/>
            <person name="Ma J."/>
        </authorList>
    </citation>
    <scope>NUCLEOTIDE SEQUENCE [LARGE SCALE GENOMIC DNA]</scope>
    <source>
        <strain evidence="7">CGMCC 4.6997</strain>
    </source>
</reference>
<dbReference type="RefSeq" id="WP_386740082.1">
    <property type="nucleotide sequence ID" value="NZ_JBHSMG010000002.1"/>
</dbReference>
<name>A0ABW0NT00_9MICO</name>
<proteinExistence type="predicted"/>
<sequence length="216" mass="23017">MSAAASPSPRPDAIQSALRDAILDGSEAPGSTLTESAVALRFGVTRPTAKLALERLVSDGLLRREPYQAARVPELTPDDIRDLFDTRAMVEGAAVSTLARSGAVPPAAVAAQRELRAHPASFAKDDIAFHRALVAGQPSPRLARMHELVMGEVELCIGQVQANHLLDASEVAAQHQQIMDAITRGDPVDAARFTRQHIEGARDVLLGHFATTHGDD</sequence>
<accession>A0ABW0NT00</accession>